<evidence type="ECO:0000256" key="1">
    <source>
        <dbReference type="ARBA" id="ARBA00001947"/>
    </source>
</evidence>
<evidence type="ECO:0000313" key="8">
    <source>
        <dbReference type="EMBL" id="OYD14157.1"/>
    </source>
</evidence>
<dbReference type="Gene3D" id="2.70.70.10">
    <property type="entry name" value="Glucose Permease (Domain IIA)"/>
    <property type="match status" value="1"/>
</dbReference>
<dbReference type="PANTHER" id="PTHR21666">
    <property type="entry name" value="PEPTIDASE-RELATED"/>
    <property type="match status" value="1"/>
</dbReference>
<evidence type="ECO:0000256" key="4">
    <source>
        <dbReference type="ARBA" id="ARBA00022801"/>
    </source>
</evidence>
<dbReference type="InterPro" id="IPR011055">
    <property type="entry name" value="Dup_hybrid_motif"/>
</dbReference>
<dbReference type="GO" id="GO:0046872">
    <property type="term" value="F:metal ion binding"/>
    <property type="evidence" value="ECO:0007669"/>
    <property type="project" value="UniProtKB-KW"/>
</dbReference>
<dbReference type="Proteomes" id="UP000215215">
    <property type="component" value="Unassembled WGS sequence"/>
</dbReference>
<dbReference type="Gene3D" id="3.10.450.350">
    <property type="match status" value="1"/>
</dbReference>
<dbReference type="EMBL" id="NOZQ01000202">
    <property type="protein sequence ID" value="OYD14157.1"/>
    <property type="molecule type" value="Genomic_DNA"/>
</dbReference>
<comment type="cofactor">
    <cofactor evidence="1">
        <name>Zn(2+)</name>
        <dbReference type="ChEBI" id="CHEBI:29105"/>
    </cofactor>
</comment>
<dbReference type="GO" id="GO:0006508">
    <property type="term" value="P:proteolysis"/>
    <property type="evidence" value="ECO:0007669"/>
    <property type="project" value="UniProtKB-KW"/>
</dbReference>
<dbReference type="AlphaFoldDB" id="A0A235BR10"/>
<organism evidence="8 9">
    <name type="scientific">candidate division WOR-3 bacterium JGI_Cruoil_03_44_89</name>
    <dbReference type="NCBI Taxonomy" id="1973748"/>
    <lineage>
        <taxon>Bacteria</taxon>
        <taxon>Bacteria division WOR-3</taxon>
    </lineage>
</organism>
<comment type="caution">
    <text evidence="8">The sequence shown here is derived from an EMBL/GenBank/DDBJ whole genome shotgun (WGS) entry which is preliminary data.</text>
</comment>
<keyword evidence="5" id="KW-0862">Zinc</keyword>
<name>A0A235BR10_UNCW3</name>
<evidence type="ECO:0000256" key="6">
    <source>
        <dbReference type="ARBA" id="ARBA00023049"/>
    </source>
</evidence>
<keyword evidence="2" id="KW-0645">Protease</keyword>
<reference evidence="8 9" key="1">
    <citation type="submission" date="2017-07" db="EMBL/GenBank/DDBJ databases">
        <title>Recovery of genomes from metagenomes via a dereplication, aggregation, and scoring strategy.</title>
        <authorList>
            <person name="Sieber C.M."/>
            <person name="Probst A.J."/>
            <person name="Sharrar A."/>
            <person name="Thomas B.C."/>
            <person name="Hess M."/>
            <person name="Tringe S.G."/>
            <person name="Banfield J.F."/>
        </authorList>
    </citation>
    <scope>NUCLEOTIDE SEQUENCE [LARGE SCALE GENOMIC DNA]</scope>
    <source>
        <strain evidence="8">JGI_Cruoil_03_44_89</strain>
    </source>
</reference>
<dbReference type="InterPro" id="IPR050570">
    <property type="entry name" value="Cell_wall_metabolism_enzyme"/>
</dbReference>
<proteinExistence type="predicted"/>
<dbReference type="GO" id="GO:0004222">
    <property type="term" value="F:metalloendopeptidase activity"/>
    <property type="evidence" value="ECO:0007669"/>
    <property type="project" value="TreeGrafter"/>
</dbReference>
<keyword evidence="6" id="KW-0482">Metalloprotease</keyword>
<keyword evidence="3" id="KW-0479">Metal-binding</keyword>
<sequence>MVAVPIILGARKKVKGHMIFALLILISQLSQPTDSVVEYKYTMHSGSTLSEILENSGLGRQSYVRLISILEDSMNVRKCYPGDEINIKRVGDRLVEFEFVGKGGDFKVDSLYNFKKRVEKLVLSLIRGSINGGSLWDAMIENGGSPNLIYRFADEIFTWDIDFNTETRVGDEFVIVVYKKYAGEKFLSYGDILYASYKRKKKNLEAFYYIPRGRRHDYYDPKGRSLQRVFLRAPLSYKRISSKFTKSRLHPILHIRRPHYGVDYAAPIGTPVRTIGDGKITFRGWNGGYGNQVIIQHGSRYKTYYGHLSRFARGIKRGKYVKQGDVIGYVGSTGLSTGPHLDFRIKKNGRWINPQKLDPPSRRAPISKEEMENFEKYKGQILSLRRDLGASRNLSIMMGIRNALIESPLK</sequence>
<dbReference type="PANTHER" id="PTHR21666:SF288">
    <property type="entry name" value="CELL DIVISION PROTEIN YTFB"/>
    <property type="match status" value="1"/>
</dbReference>
<evidence type="ECO:0000259" key="7">
    <source>
        <dbReference type="Pfam" id="PF01551"/>
    </source>
</evidence>
<feature type="domain" description="M23ase beta-sheet core" evidence="7">
    <location>
        <begin position="258"/>
        <end position="354"/>
    </location>
</feature>
<accession>A0A235BR10</accession>
<dbReference type="Pfam" id="PF01551">
    <property type="entry name" value="Peptidase_M23"/>
    <property type="match status" value="1"/>
</dbReference>
<dbReference type="CDD" id="cd12797">
    <property type="entry name" value="M23_peptidase"/>
    <property type="match status" value="1"/>
</dbReference>
<protein>
    <recommendedName>
        <fullName evidence="7">M23ase beta-sheet core domain-containing protein</fullName>
    </recommendedName>
</protein>
<evidence type="ECO:0000256" key="2">
    <source>
        <dbReference type="ARBA" id="ARBA00022670"/>
    </source>
</evidence>
<evidence type="ECO:0000256" key="3">
    <source>
        <dbReference type="ARBA" id="ARBA00022723"/>
    </source>
</evidence>
<evidence type="ECO:0000256" key="5">
    <source>
        <dbReference type="ARBA" id="ARBA00022833"/>
    </source>
</evidence>
<evidence type="ECO:0000313" key="9">
    <source>
        <dbReference type="Proteomes" id="UP000215215"/>
    </source>
</evidence>
<dbReference type="InterPro" id="IPR016047">
    <property type="entry name" value="M23ase_b-sheet_dom"/>
</dbReference>
<dbReference type="SUPFAM" id="SSF51261">
    <property type="entry name" value="Duplicated hybrid motif"/>
    <property type="match status" value="1"/>
</dbReference>
<keyword evidence="4" id="KW-0378">Hydrolase</keyword>
<gene>
    <name evidence="8" type="ORF">CH333_08865</name>
</gene>